<dbReference type="SUPFAM" id="SSF56091">
    <property type="entry name" value="DNA ligase/mRNA capping enzyme, catalytic domain"/>
    <property type="match status" value="1"/>
</dbReference>
<dbReference type="GO" id="GO:0005739">
    <property type="term" value="C:mitochondrion"/>
    <property type="evidence" value="ECO:0007669"/>
    <property type="project" value="TreeGrafter"/>
</dbReference>
<feature type="region of interest" description="Disordered" evidence="18">
    <location>
        <begin position="683"/>
        <end position="713"/>
    </location>
</feature>
<dbReference type="InterPro" id="IPR012309">
    <property type="entry name" value="DNA_ligase_ATP-dep_C"/>
</dbReference>
<feature type="domain" description="ATP-dependent DNA ligase family profile" evidence="19">
    <location>
        <begin position="448"/>
        <end position="584"/>
    </location>
</feature>
<dbReference type="SUPFAM" id="SSF117018">
    <property type="entry name" value="ATP-dependent DNA ligase DNA-binding domain"/>
    <property type="match status" value="1"/>
</dbReference>
<comment type="catalytic activity">
    <reaction evidence="14">
        <text>ATP + (deoxyribonucleotide)n-3'-hydroxyl + 5'-phospho-(deoxyribonucleotide)m = (deoxyribonucleotide)n+m + AMP + diphosphate.</text>
        <dbReference type="EC" id="6.5.1.1"/>
    </reaction>
</comment>
<keyword evidence="4" id="KW-0436">Ligase</keyword>
<dbReference type="GO" id="GO:0071897">
    <property type="term" value="P:DNA biosynthetic process"/>
    <property type="evidence" value="ECO:0007669"/>
    <property type="project" value="InterPro"/>
</dbReference>
<dbReference type="GO" id="GO:0006273">
    <property type="term" value="P:lagging strand elongation"/>
    <property type="evidence" value="ECO:0007669"/>
    <property type="project" value="TreeGrafter"/>
</dbReference>
<dbReference type="Pfam" id="PF04679">
    <property type="entry name" value="DNA_ligase_A_C"/>
    <property type="match status" value="1"/>
</dbReference>
<dbReference type="EMBL" id="GIBP01000748">
    <property type="protein sequence ID" value="NDV29717.1"/>
    <property type="molecule type" value="Transcribed_RNA"/>
</dbReference>
<keyword evidence="7" id="KW-0547">Nucleotide-binding</keyword>
<organism evidence="20">
    <name type="scientific">Arcella intermedia</name>
    <dbReference type="NCBI Taxonomy" id="1963864"/>
    <lineage>
        <taxon>Eukaryota</taxon>
        <taxon>Amoebozoa</taxon>
        <taxon>Tubulinea</taxon>
        <taxon>Elardia</taxon>
        <taxon>Arcellinida</taxon>
        <taxon>Sphaerothecina</taxon>
        <taxon>Arcellidae</taxon>
        <taxon>Arcella</taxon>
    </lineage>
</organism>
<dbReference type="GO" id="GO:0006281">
    <property type="term" value="P:DNA repair"/>
    <property type="evidence" value="ECO:0007669"/>
    <property type="project" value="UniProtKB-KW"/>
</dbReference>
<dbReference type="Gene3D" id="3.30.1490.70">
    <property type="match status" value="1"/>
</dbReference>
<evidence type="ECO:0000256" key="8">
    <source>
        <dbReference type="ARBA" id="ARBA00022763"/>
    </source>
</evidence>
<evidence type="ECO:0000256" key="16">
    <source>
        <dbReference type="ARBA" id="ARBA00041666"/>
    </source>
</evidence>
<accession>A0A6B2KYI7</accession>
<evidence type="ECO:0000256" key="11">
    <source>
        <dbReference type="ARBA" id="ARBA00023204"/>
    </source>
</evidence>
<keyword evidence="10" id="KW-0233">DNA recombination</keyword>
<dbReference type="GO" id="GO:0005634">
    <property type="term" value="C:nucleus"/>
    <property type="evidence" value="ECO:0007669"/>
    <property type="project" value="UniProtKB-SubCell"/>
</dbReference>
<feature type="compositionally biased region" description="Basic and acidic residues" evidence="18">
    <location>
        <begin position="18"/>
        <end position="29"/>
    </location>
</feature>
<evidence type="ECO:0000256" key="17">
    <source>
        <dbReference type="RuleBase" id="RU004196"/>
    </source>
</evidence>
<dbReference type="AlphaFoldDB" id="A0A6B2KYI7"/>
<evidence type="ECO:0000256" key="5">
    <source>
        <dbReference type="ARBA" id="ARBA00022618"/>
    </source>
</evidence>
<keyword evidence="8" id="KW-0227">DNA damage</keyword>
<evidence type="ECO:0000256" key="14">
    <source>
        <dbReference type="ARBA" id="ARBA00034003"/>
    </source>
</evidence>
<keyword evidence="11" id="KW-0234">DNA repair</keyword>
<evidence type="ECO:0000256" key="13">
    <source>
        <dbReference type="ARBA" id="ARBA00023306"/>
    </source>
</evidence>
<dbReference type="GO" id="GO:0006310">
    <property type="term" value="P:DNA recombination"/>
    <property type="evidence" value="ECO:0007669"/>
    <property type="project" value="UniProtKB-KW"/>
</dbReference>
<dbReference type="CDD" id="cd07969">
    <property type="entry name" value="OBF_DNA_ligase_I"/>
    <property type="match status" value="1"/>
</dbReference>
<keyword evidence="5" id="KW-0132">Cell division</keyword>
<feature type="compositionally biased region" description="Basic and acidic residues" evidence="18">
    <location>
        <begin position="61"/>
        <end position="82"/>
    </location>
</feature>
<dbReference type="NCBIfam" id="TIGR00574">
    <property type="entry name" value="dnl1"/>
    <property type="match status" value="1"/>
</dbReference>
<evidence type="ECO:0000256" key="3">
    <source>
        <dbReference type="ARBA" id="ARBA00012727"/>
    </source>
</evidence>
<evidence type="ECO:0000256" key="4">
    <source>
        <dbReference type="ARBA" id="ARBA00022598"/>
    </source>
</evidence>
<evidence type="ECO:0000256" key="15">
    <source>
        <dbReference type="ARBA" id="ARBA00041131"/>
    </source>
</evidence>
<reference evidence="20" key="1">
    <citation type="journal article" date="2020" name="J. Eukaryot. Microbiol.">
        <title>De novo Sequencing, Assembly and Annotation of the Transcriptome for the Free-Living Testate Amoeba Arcella intermedia.</title>
        <authorList>
            <person name="Ribeiro G.M."/>
            <person name="Porfirio-Sousa A.L."/>
            <person name="Maurer-Alcala X.X."/>
            <person name="Katz L.A."/>
            <person name="Lahr D.J.G."/>
        </authorList>
    </citation>
    <scope>NUCLEOTIDE SEQUENCE</scope>
</reference>
<keyword evidence="12" id="KW-0539">Nucleus</keyword>
<dbReference type="PANTHER" id="PTHR45674:SF4">
    <property type="entry name" value="DNA LIGASE 1"/>
    <property type="match status" value="1"/>
</dbReference>
<evidence type="ECO:0000256" key="7">
    <source>
        <dbReference type="ARBA" id="ARBA00022741"/>
    </source>
</evidence>
<dbReference type="InterPro" id="IPR016059">
    <property type="entry name" value="DNA_ligase_ATP-dep_CS"/>
</dbReference>
<dbReference type="SUPFAM" id="SSF50249">
    <property type="entry name" value="Nucleic acid-binding proteins"/>
    <property type="match status" value="1"/>
</dbReference>
<dbReference type="FunFam" id="2.40.50.140:FF:000062">
    <property type="entry name" value="DNA ligase"/>
    <property type="match status" value="1"/>
</dbReference>
<keyword evidence="9" id="KW-0067">ATP-binding</keyword>
<comment type="subcellular location">
    <subcellularLocation>
        <location evidence="1">Nucleus</location>
    </subcellularLocation>
</comment>
<evidence type="ECO:0000313" key="20">
    <source>
        <dbReference type="EMBL" id="NDV29717.1"/>
    </source>
</evidence>
<dbReference type="PANTHER" id="PTHR45674">
    <property type="entry name" value="DNA LIGASE 1/3 FAMILY MEMBER"/>
    <property type="match status" value="1"/>
</dbReference>
<sequence length="713" mass="80787">MKKRRIDSDEEEPQTVGKVEDKAMNKEEVSQEPEIEFEWEENENEDEDEDEEMDSEEDISDNEKPSKEIKKPPKKLEITKDAKSKPIVADNVEWQPGEPVPYAALAKTFEAIAQTRSKLQHTSLMRNFFLKVLKLTPDDLITCIFLANNQIAPPYLRMELGIGESLIQKAIVEATGKSLQHLKREYAELGDLGLVAAKSMSTVRTLVKSKPLTVNKIHQTFMEIAKESGKSSQKKRIDKVRSLIVQAKDFEATYIVKALQGKLRIQLGPKTIISSVAHALVISQAEKGKKVSKEQLDKAYALLEQTYNQLPNWEYIVKIALKDGFYSLESKVTIQLGIPFSPMLAQPTTSVEDIFDRFKSKSFTAEWKYDGERTQIHCLPSGEIRVYSRKLDETTQKFPDIVADIKQALGDNTKSFILDCEAVAFNRETNQILPFQILSTRSKKSVKIADIKVSVCLFAFDLVYLNGENLIKQPFMTRRNKLYTFFKEVPGFFQYAAHKDLSEPEEVMPYLLEAVEKKCEGLMLKTLEVDATYQAAKRTFQWLKVKSDYLDGIGDSLDLVPIGAWLGKGKRTGTYGGFLMAVYDEDTECYQSICKLGTGFTDEQLTTFTEELKKVAIPKPPSYYSFSDAKKDVPDVWFEPTVVWEVKAANLSISPVHHAAMGLVADSKGIALRFPRLIKVRTDKSPEQATTSEQVAQMYNNSNQQQTNNQDED</sequence>
<evidence type="ECO:0000256" key="1">
    <source>
        <dbReference type="ARBA" id="ARBA00004123"/>
    </source>
</evidence>
<evidence type="ECO:0000259" key="19">
    <source>
        <dbReference type="PROSITE" id="PS50160"/>
    </source>
</evidence>
<evidence type="ECO:0000256" key="18">
    <source>
        <dbReference type="SAM" id="MobiDB-lite"/>
    </source>
</evidence>
<keyword evidence="13" id="KW-0131">Cell cycle</keyword>
<dbReference type="Gene3D" id="3.30.470.30">
    <property type="entry name" value="DNA ligase/mRNA capping enzyme"/>
    <property type="match status" value="1"/>
</dbReference>
<dbReference type="InterPro" id="IPR036599">
    <property type="entry name" value="DNA_ligase_N_sf"/>
</dbReference>
<evidence type="ECO:0000256" key="6">
    <source>
        <dbReference type="ARBA" id="ARBA00022705"/>
    </source>
</evidence>
<name>A0A6B2KYI7_9EUKA</name>
<dbReference type="PROSITE" id="PS50160">
    <property type="entry name" value="DNA_LIGASE_A3"/>
    <property type="match status" value="1"/>
</dbReference>
<evidence type="ECO:0000256" key="9">
    <source>
        <dbReference type="ARBA" id="ARBA00022840"/>
    </source>
</evidence>
<dbReference type="Gene3D" id="1.10.3260.10">
    <property type="entry name" value="DNA ligase, ATP-dependent, N-terminal domain"/>
    <property type="match status" value="1"/>
</dbReference>
<dbReference type="InterPro" id="IPR050191">
    <property type="entry name" value="ATP-dep_DNA_ligase"/>
</dbReference>
<feature type="region of interest" description="Disordered" evidence="18">
    <location>
        <begin position="1"/>
        <end position="82"/>
    </location>
</feature>
<evidence type="ECO:0000256" key="10">
    <source>
        <dbReference type="ARBA" id="ARBA00023172"/>
    </source>
</evidence>
<dbReference type="CDD" id="cd07900">
    <property type="entry name" value="Adenylation_DNA_ligase_I_Euk"/>
    <property type="match status" value="1"/>
</dbReference>
<dbReference type="PROSITE" id="PS00333">
    <property type="entry name" value="DNA_LIGASE_A2"/>
    <property type="match status" value="1"/>
</dbReference>
<proteinExistence type="inferred from homology"/>
<dbReference type="InterPro" id="IPR000977">
    <property type="entry name" value="DNA_ligase_ATP-dep"/>
</dbReference>
<keyword evidence="6" id="KW-0235">DNA replication</keyword>
<dbReference type="GO" id="GO:0003677">
    <property type="term" value="F:DNA binding"/>
    <property type="evidence" value="ECO:0007669"/>
    <property type="project" value="InterPro"/>
</dbReference>
<dbReference type="GO" id="GO:0005524">
    <property type="term" value="F:ATP binding"/>
    <property type="evidence" value="ECO:0007669"/>
    <property type="project" value="UniProtKB-KW"/>
</dbReference>
<dbReference type="InterPro" id="IPR012340">
    <property type="entry name" value="NA-bd_OB-fold"/>
</dbReference>
<dbReference type="Gene3D" id="2.40.50.140">
    <property type="entry name" value="Nucleic acid-binding proteins"/>
    <property type="match status" value="1"/>
</dbReference>
<dbReference type="GO" id="GO:0051301">
    <property type="term" value="P:cell division"/>
    <property type="evidence" value="ECO:0007669"/>
    <property type="project" value="UniProtKB-KW"/>
</dbReference>
<dbReference type="EC" id="6.5.1.1" evidence="3"/>
<dbReference type="Pfam" id="PF04675">
    <property type="entry name" value="DNA_ligase_A_N"/>
    <property type="match status" value="1"/>
</dbReference>
<feature type="compositionally biased region" description="Acidic residues" evidence="18">
    <location>
        <begin position="30"/>
        <end position="60"/>
    </location>
</feature>
<dbReference type="FunFam" id="3.30.470.30:FF:000002">
    <property type="entry name" value="DNA ligase"/>
    <property type="match status" value="1"/>
</dbReference>
<dbReference type="InterPro" id="IPR012310">
    <property type="entry name" value="DNA_ligase_ATP-dep_cent"/>
</dbReference>
<dbReference type="GO" id="GO:0003910">
    <property type="term" value="F:DNA ligase (ATP) activity"/>
    <property type="evidence" value="ECO:0007669"/>
    <property type="project" value="UniProtKB-EC"/>
</dbReference>
<dbReference type="Pfam" id="PF01068">
    <property type="entry name" value="DNA_ligase_A_M"/>
    <property type="match status" value="1"/>
</dbReference>
<dbReference type="InterPro" id="IPR012308">
    <property type="entry name" value="DNA_ligase_ATP-dep_N"/>
</dbReference>
<evidence type="ECO:0000256" key="2">
    <source>
        <dbReference type="ARBA" id="ARBA00007572"/>
    </source>
</evidence>
<protein>
    <recommendedName>
        <fullName evidence="15">DNA ligase 1</fullName>
        <ecNumber evidence="3">6.5.1.1</ecNumber>
    </recommendedName>
    <alternativeName>
        <fullName evidence="16">DNA ligase I</fullName>
    </alternativeName>
</protein>
<evidence type="ECO:0000256" key="12">
    <source>
        <dbReference type="ARBA" id="ARBA00023242"/>
    </source>
</evidence>
<feature type="compositionally biased region" description="Low complexity" evidence="18">
    <location>
        <begin position="697"/>
        <end position="713"/>
    </location>
</feature>
<comment type="similarity">
    <text evidence="2 17">Belongs to the ATP-dependent DNA ligase family.</text>
</comment>